<dbReference type="RefSeq" id="WP_284369043.1">
    <property type="nucleotide sequence ID" value="NZ_BSNJ01000001.1"/>
</dbReference>
<evidence type="ECO:0000259" key="2">
    <source>
        <dbReference type="Pfam" id="PF00085"/>
    </source>
</evidence>
<reference evidence="3" key="1">
    <citation type="journal article" date="2014" name="Int. J. Syst. Evol. Microbiol.">
        <title>Complete genome of a new Firmicutes species belonging to the dominant human colonic microbiota ('Ruminococcus bicirculans') reveals two chromosomes and a selective capacity to utilize plant glucans.</title>
        <authorList>
            <consortium name="NISC Comparative Sequencing Program"/>
            <person name="Wegmann U."/>
            <person name="Louis P."/>
            <person name="Goesmann A."/>
            <person name="Henrissat B."/>
            <person name="Duncan S.H."/>
            <person name="Flint H.J."/>
        </authorList>
    </citation>
    <scope>NUCLEOTIDE SEQUENCE</scope>
    <source>
        <strain evidence="3">NBRC 108216</strain>
    </source>
</reference>
<evidence type="ECO:0000313" key="4">
    <source>
        <dbReference type="Proteomes" id="UP001161390"/>
    </source>
</evidence>
<dbReference type="EMBL" id="BSNJ01000001">
    <property type="protein sequence ID" value="GLQ19289.1"/>
    <property type="molecule type" value="Genomic_DNA"/>
</dbReference>
<feature type="domain" description="Thioredoxin" evidence="2">
    <location>
        <begin position="35"/>
        <end position="78"/>
    </location>
</feature>
<dbReference type="CDD" id="cd02947">
    <property type="entry name" value="TRX_family"/>
    <property type="match status" value="1"/>
</dbReference>
<keyword evidence="4" id="KW-1185">Reference proteome</keyword>
<dbReference type="InterPro" id="IPR013766">
    <property type="entry name" value="Thioredoxin_domain"/>
</dbReference>
<sequence length="159" mass="17616">MRIAILTGLMGALLSVGSALPATGQTYRVHTPSVPDIYVVMFRADWCAPCKVVEPRLSQAMQTIRDPRIEYVSIDISAGHGDYNAHQVFDRGITTQYNEWMGITGFAAVIDGDTKRTLGCINISYDTNAMAQHLRNLQGQAQRNLQTFDMTCPPPNRRA</sequence>
<proteinExistence type="predicted"/>
<dbReference type="Pfam" id="PF00085">
    <property type="entry name" value="Thioredoxin"/>
    <property type="match status" value="1"/>
</dbReference>
<dbReference type="Proteomes" id="UP001161390">
    <property type="component" value="Unassembled WGS sequence"/>
</dbReference>
<evidence type="ECO:0000256" key="1">
    <source>
        <dbReference type="SAM" id="SignalP"/>
    </source>
</evidence>
<organism evidence="3 4">
    <name type="scientific">Algimonas porphyrae</name>
    <dbReference type="NCBI Taxonomy" id="1128113"/>
    <lineage>
        <taxon>Bacteria</taxon>
        <taxon>Pseudomonadati</taxon>
        <taxon>Pseudomonadota</taxon>
        <taxon>Alphaproteobacteria</taxon>
        <taxon>Maricaulales</taxon>
        <taxon>Robiginitomaculaceae</taxon>
        <taxon>Algimonas</taxon>
    </lineage>
</organism>
<feature type="chain" id="PRO_5047008332" description="Thioredoxin domain-containing protein" evidence="1">
    <location>
        <begin position="22"/>
        <end position="159"/>
    </location>
</feature>
<reference evidence="3" key="2">
    <citation type="submission" date="2023-01" db="EMBL/GenBank/DDBJ databases">
        <title>Draft genome sequence of Algimonas porphyrae strain NBRC 108216.</title>
        <authorList>
            <person name="Sun Q."/>
            <person name="Mori K."/>
        </authorList>
    </citation>
    <scope>NUCLEOTIDE SEQUENCE</scope>
    <source>
        <strain evidence="3">NBRC 108216</strain>
    </source>
</reference>
<accession>A0ABQ5UXZ2</accession>
<dbReference type="Gene3D" id="3.40.30.10">
    <property type="entry name" value="Glutaredoxin"/>
    <property type="match status" value="1"/>
</dbReference>
<comment type="caution">
    <text evidence="3">The sequence shown here is derived from an EMBL/GenBank/DDBJ whole genome shotgun (WGS) entry which is preliminary data.</text>
</comment>
<protein>
    <recommendedName>
        <fullName evidence="2">Thioredoxin domain-containing protein</fullName>
    </recommendedName>
</protein>
<feature type="signal peptide" evidence="1">
    <location>
        <begin position="1"/>
        <end position="21"/>
    </location>
</feature>
<evidence type="ECO:0000313" key="3">
    <source>
        <dbReference type="EMBL" id="GLQ19289.1"/>
    </source>
</evidence>
<dbReference type="SUPFAM" id="SSF52833">
    <property type="entry name" value="Thioredoxin-like"/>
    <property type="match status" value="1"/>
</dbReference>
<name>A0ABQ5UXZ2_9PROT</name>
<keyword evidence="1" id="KW-0732">Signal</keyword>
<dbReference type="InterPro" id="IPR036249">
    <property type="entry name" value="Thioredoxin-like_sf"/>
</dbReference>
<gene>
    <name evidence="3" type="ORF">GCM10007854_02440</name>
</gene>